<dbReference type="PANTHER" id="PTHR34685:SF2">
    <property type="entry name" value="RED CHLOROPHYLL CATABOLITE REDUCTASE, CHLOROPLASTIC"/>
    <property type="match status" value="1"/>
</dbReference>
<dbReference type="Gene3D" id="3.40.1500.20">
    <property type="match status" value="1"/>
</dbReference>
<dbReference type="RefSeq" id="WP_068374881.1">
    <property type="nucleotide sequence ID" value="NZ_LSNE01000003.1"/>
</dbReference>
<comment type="caution">
    <text evidence="1">The sequence shown here is derived from an EMBL/GenBank/DDBJ whole genome shotgun (WGS) entry which is preliminary data.</text>
</comment>
<dbReference type="Proteomes" id="UP000070299">
    <property type="component" value="Unassembled WGS sequence"/>
</dbReference>
<keyword evidence="2" id="KW-1185">Reference proteome</keyword>
<dbReference type="AlphaFoldDB" id="A0A136A5D7"/>
<accession>A0A136A5D7</accession>
<evidence type="ECO:0008006" key="3">
    <source>
        <dbReference type="Google" id="ProtNLM"/>
    </source>
</evidence>
<evidence type="ECO:0000313" key="2">
    <source>
        <dbReference type="Proteomes" id="UP000070299"/>
    </source>
</evidence>
<reference evidence="2" key="1">
    <citation type="submission" date="2016-02" db="EMBL/GenBank/DDBJ databases">
        <authorList>
            <person name="Schultz-Johansen M."/>
            <person name="Glaring M.A."/>
            <person name="Bech P.K."/>
            <person name="Stougaard P."/>
        </authorList>
    </citation>
    <scope>NUCLEOTIDE SEQUENCE [LARGE SCALE GENOMIC DNA]</scope>
    <source>
        <strain evidence="2">S66</strain>
    </source>
</reference>
<dbReference type="EMBL" id="LSNE01000003">
    <property type="protein sequence ID" value="KXI30431.1"/>
    <property type="molecule type" value="Genomic_DNA"/>
</dbReference>
<dbReference type="PANTHER" id="PTHR34685">
    <property type="entry name" value="RED CHLOROPHYLL CATABOLITE REDUCTASE, CHLOROPLASTIC"/>
    <property type="match status" value="1"/>
</dbReference>
<sequence>MSVTKNKETKTLDEFLAENPNVDVSRYWERCWGILTALKNKITTKFPHLDQHPSTFDREYYTSPNGEFEGSYAAWTGNGVEWLVNSWIGNRKASILDMNTTAFLGQETDVPHLVIVFGTVPQLFCYCDYTPRKNLLTNVDYLDKYYGQEVNDWYMKLRSHPNFHWSVSHGNYMRALINPATQSLMGELNDQNISIFETYLHEMVDRWLSWLDKATPVPESERAELQRSDHIIREMGYRRDPMNKLAANVFGQDEVEKMIEMRMGKQQIDANKKYV</sequence>
<proteinExistence type="predicted"/>
<gene>
    <name evidence="1" type="ORF">AX660_10730</name>
</gene>
<dbReference type="GO" id="GO:0051743">
    <property type="term" value="F:red chlorophyll catabolite reductase activity"/>
    <property type="evidence" value="ECO:0007669"/>
    <property type="project" value="InterPro"/>
</dbReference>
<name>A0A136A5D7_9ALTE</name>
<evidence type="ECO:0000313" key="1">
    <source>
        <dbReference type="EMBL" id="KXI30431.1"/>
    </source>
</evidence>
<dbReference type="InterPro" id="IPR009439">
    <property type="entry name" value="RCC_reductase"/>
</dbReference>
<organism evidence="1 2">
    <name type="scientific">Paraglaciecola hydrolytica</name>
    <dbReference type="NCBI Taxonomy" id="1799789"/>
    <lineage>
        <taxon>Bacteria</taxon>
        <taxon>Pseudomonadati</taxon>
        <taxon>Pseudomonadota</taxon>
        <taxon>Gammaproteobacteria</taxon>
        <taxon>Alteromonadales</taxon>
        <taxon>Alteromonadaceae</taxon>
        <taxon>Paraglaciecola</taxon>
    </lineage>
</organism>
<dbReference type="OrthoDB" id="6397580at2"/>
<protein>
    <recommendedName>
        <fullName evidence="3">Red chlorophyll catabolite reductase</fullName>
    </recommendedName>
</protein>
<dbReference type="Pfam" id="PF06405">
    <property type="entry name" value="RCC_reductase"/>
    <property type="match status" value="1"/>
</dbReference>
<dbReference type="STRING" id="1799789.AX660_10730"/>